<proteinExistence type="predicted"/>
<evidence type="ECO:0000256" key="1">
    <source>
        <dbReference type="SAM" id="MobiDB-lite"/>
    </source>
</evidence>
<accession>A0ABU5QY06</accession>
<evidence type="ECO:0000313" key="3">
    <source>
        <dbReference type="Proteomes" id="UP001304298"/>
    </source>
</evidence>
<evidence type="ECO:0000313" key="2">
    <source>
        <dbReference type="EMBL" id="MEA5358011.1"/>
    </source>
</evidence>
<gene>
    <name evidence="2" type="ORF">VA596_00570</name>
</gene>
<protein>
    <submittedName>
        <fullName evidence="2">Uncharacterized protein</fullName>
    </submittedName>
</protein>
<name>A0ABU5QY06_9PSEU</name>
<feature type="region of interest" description="Disordered" evidence="1">
    <location>
        <begin position="1"/>
        <end position="28"/>
    </location>
</feature>
<reference evidence="2 3" key="1">
    <citation type="submission" date="2023-12" db="EMBL/GenBank/DDBJ databases">
        <title>Amycolatopsis sp. V23-08.</title>
        <authorList>
            <person name="Somphong A."/>
        </authorList>
    </citation>
    <scope>NUCLEOTIDE SEQUENCE [LARGE SCALE GENOMIC DNA]</scope>
    <source>
        <strain evidence="2 3">V23-08</strain>
    </source>
</reference>
<keyword evidence="3" id="KW-1185">Reference proteome</keyword>
<dbReference type="Proteomes" id="UP001304298">
    <property type="component" value="Unassembled WGS sequence"/>
</dbReference>
<dbReference type="EMBL" id="JAYFSI010000001">
    <property type="protein sequence ID" value="MEA5358011.1"/>
    <property type="molecule type" value="Genomic_DNA"/>
</dbReference>
<comment type="caution">
    <text evidence="2">The sequence shown here is derived from an EMBL/GenBank/DDBJ whole genome shotgun (WGS) entry which is preliminary data.</text>
</comment>
<organism evidence="2 3">
    <name type="scientific">Amycolatopsis heterodermiae</name>
    <dbReference type="NCBI Taxonomy" id="3110235"/>
    <lineage>
        <taxon>Bacteria</taxon>
        <taxon>Bacillati</taxon>
        <taxon>Actinomycetota</taxon>
        <taxon>Actinomycetes</taxon>
        <taxon>Pseudonocardiales</taxon>
        <taxon>Pseudonocardiaceae</taxon>
        <taxon>Amycolatopsis</taxon>
    </lineage>
</organism>
<sequence>MNEFAYTTYIGTTPESSGKRRSSSNPSPFRRLSYTWHTFTPQWAKSAGVDDETLAKLRNESRSKG</sequence>